<dbReference type="InterPro" id="IPR050523">
    <property type="entry name" value="AKR_Detox_Biosynth"/>
</dbReference>
<feature type="domain" description="NADP-dependent oxidoreductase" evidence="2">
    <location>
        <begin position="7"/>
        <end position="280"/>
    </location>
</feature>
<evidence type="ECO:0000313" key="3">
    <source>
        <dbReference type="EMBL" id="WRQ90098.1"/>
    </source>
</evidence>
<sequence length="292" mass="31188">MSLTFSPICLGTSTFGREIDQTAAFALMDHAAARGITVFDTAALYADGESERIVGAWLASRQTAPGAPAIATKIYPPYTPDAIRSAVTASLERLGRPSVDLLYLHKWDPSVEDTSGLTALHELVVAGTVGALGASNFDAAQLQAALALQHAHQLTPFSVLQNNHNFAVRHVDRPLIDLCAQHGIALVTYSPLGAGFLTGKHRQGVAAGSRFAVSPAHQDIYFNDRALARLDQLDAVAQRHDVPLVRLALAWALHRPGITSVLVGGRHTGHLDQAFAALAFDDPAVWRELDSV</sequence>
<dbReference type="PANTHER" id="PTHR43364:SF4">
    <property type="entry name" value="NAD(P)-LINKED OXIDOREDUCTASE SUPERFAMILY PROTEIN"/>
    <property type="match status" value="1"/>
</dbReference>
<dbReference type="Pfam" id="PF00248">
    <property type="entry name" value="Aldo_ket_red"/>
    <property type="match status" value="1"/>
</dbReference>
<protein>
    <submittedName>
        <fullName evidence="3">Aldo/keto reductase</fullName>
    </submittedName>
</protein>
<evidence type="ECO:0000313" key="4">
    <source>
        <dbReference type="Proteomes" id="UP000738431"/>
    </source>
</evidence>
<dbReference type="EMBL" id="CP139781">
    <property type="protein sequence ID" value="WRQ90098.1"/>
    <property type="molecule type" value="Genomic_DNA"/>
</dbReference>
<dbReference type="SUPFAM" id="SSF51430">
    <property type="entry name" value="NAD(P)-linked oxidoreductase"/>
    <property type="match status" value="1"/>
</dbReference>
<name>A0ABZ1CFU9_9BACT</name>
<reference evidence="3 4" key="1">
    <citation type="submission" date="2021-08" db="EMBL/GenBank/DDBJ databases">
        <authorList>
            <person name="Zhang D."/>
            <person name="Zhang A."/>
            <person name="Wang L."/>
        </authorList>
    </citation>
    <scope>NUCLEOTIDE SEQUENCE [LARGE SCALE GENOMIC DNA]</scope>
    <source>
        <strain evidence="3 4">WL0086</strain>
    </source>
</reference>
<gene>
    <name evidence="3" type="ORF">K1X11_011820</name>
</gene>
<dbReference type="RefSeq" id="WP_221031979.1">
    <property type="nucleotide sequence ID" value="NZ_CP139781.1"/>
</dbReference>
<dbReference type="Proteomes" id="UP000738431">
    <property type="component" value="Chromosome"/>
</dbReference>
<dbReference type="PANTHER" id="PTHR43364">
    <property type="entry name" value="NADH-SPECIFIC METHYLGLYOXAL REDUCTASE-RELATED"/>
    <property type="match status" value="1"/>
</dbReference>
<accession>A0ABZ1CFU9</accession>
<keyword evidence="1" id="KW-0560">Oxidoreductase</keyword>
<dbReference type="InterPro" id="IPR036812">
    <property type="entry name" value="NAD(P)_OxRdtase_dom_sf"/>
</dbReference>
<dbReference type="Gene3D" id="3.20.20.100">
    <property type="entry name" value="NADP-dependent oxidoreductase domain"/>
    <property type="match status" value="1"/>
</dbReference>
<keyword evidence="4" id="KW-1185">Reference proteome</keyword>
<proteinExistence type="predicted"/>
<organism evidence="3 4">
    <name type="scientific">Actomonas aquatica</name>
    <dbReference type="NCBI Taxonomy" id="2866162"/>
    <lineage>
        <taxon>Bacteria</taxon>
        <taxon>Pseudomonadati</taxon>
        <taxon>Verrucomicrobiota</taxon>
        <taxon>Opitutia</taxon>
        <taxon>Opitutales</taxon>
        <taxon>Opitutaceae</taxon>
        <taxon>Actomonas</taxon>
    </lineage>
</organism>
<dbReference type="InterPro" id="IPR023210">
    <property type="entry name" value="NADP_OxRdtase_dom"/>
</dbReference>
<reference evidence="3 4" key="2">
    <citation type="submission" date="2023-12" db="EMBL/GenBank/DDBJ databases">
        <title>Description of an unclassified Opitutus bacterium of Verrucomicrobiota.</title>
        <authorList>
            <person name="Zhang D.-F."/>
        </authorList>
    </citation>
    <scope>NUCLEOTIDE SEQUENCE [LARGE SCALE GENOMIC DNA]</scope>
    <source>
        <strain evidence="3 4">WL0086</strain>
    </source>
</reference>
<evidence type="ECO:0000259" key="2">
    <source>
        <dbReference type="Pfam" id="PF00248"/>
    </source>
</evidence>
<evidence type="ECO:0000256" key="1">
    <source>
        <dbReference type="ARBA" id="ARBA00023002"/>
    </source>
</evidence>